<dbReference type="EMBL" id="CP051169">
    <property type="protein sequence ID" value="QOK97636.1"/>
    <property type="molecule type" value="Genomic_DNA"/>
</dbReference>
<organism evidence="1 2">
    <name type="scientific">Ralstonia solanacearum</name>
    <name type="common">Pseudomonas solanacearum</name>
    <dbReference type="NCBI Taxonomy" id="305"/>
    <lineage>
        <taxon>Bacteria</taxon>
        <taxon>Pseudomonadati</taxon>
        <taxon>Pseudomonadota</taxon>
        <taxon>Betaproteobacteria</taxon>
        <taxon>Burkholderiales</taxon>
        <taxon>Burkholderiaceae</taxon>
        <taxon>Ralstonia</taxon>
        <taxon>Ralstonia solanacearum species complex</taxon>
    </lineage>
</organism>
<protein>
    <submittedName>
        <fullName evidence="1">Uncharacterized protein</fullName>
    </submittedName>
</protein>
<evidence type="ECO:0000313" key="1">
    <source>
        <dbReference type="EMBL" id="QOK97636.1"/>
    </source>
</evidence>
<accession>A0AA92QC58</accession>
<dbReference type="Proteomes" id="UP000593970">
    <property type="component" value="Chromosome"/>
</dbReference>
<name>A0AA92QC58_RALSL</name>
<gene>
    <name evidence="1" type="ORF">HF909_15215</name>
</gene>
<reference evidence="2" key="1">
    <citation type="submission" date="2020-04" db="EMBL/GenBank/DDBJ databases">
        <title>Ralstonia solanacearum UW576, UW763, UW773, and UW774.</title>
        <authorList>
            <person name="Steidl O."/>
            <person name="Truchon A."/>
            <person name="Allen C."/>
        </authorList>
    </citation>
    <scope>NUCLEOTIDE SEQUENCE [LARGE SCALE GENOMIC DNA]</scope>
    <source>
        <strain evidence="2">UW774</strain>
    </source>
</reference>
<proteinExistence type="predicted"/>
<evidence type="ECO:0000313" key="2">
    <source>
        <dbReference type="Proteomes" id="UP000593970"/>
    </source>
</evidence>
<sequence length="112" mass="12545">MYNAMGLGAVLKSIVDTALSKKSARQKIQYTEMRESYIGLLGALHQAAVEPSDKNSKNFALWQTRVQLFGSEEVAAAVQEIIDTNDGPREKRNEVYNKMLSSMRRDLENHAA</sequence>
<dbReference type="AlphaFoldDB" id="A0AA92QC58"/>